<feature type="region of interest" description="Disordered" evidence="1">
    <location>
        <begin position="26"/>
        <end position="77"/>
    </location>
</feature>
<evidence type="ECO:0000313" key="3">
    <source>
        <dbReference type="Proteomes" id="UP001151760"/>
    </source>
</evidence>
<comment type="caution">
    <text evidence="2">The sequence shown here is derived from an EMBL/GenBank/DDBJ whole genome shotgun (WGS) entry which is preliminary data.</text>
</comment>
<feature type="compositionally biased region" description="Basic and acidic residues" evidence="1">
    <location>
        <begin position="369"/>
        <end position="378"/>
    </location>
</feature>
<dbReference type="EMBL" id="BQNB010016219">
    <property type="protein sequence ID" value="GJT49228.1"/>
    <property type="molecule type" value="Genomic_DNA"/>
</dbReference>
<organism evidence="2 3">
    <name type="scientific">Tanacetum coccineum</name>
    <dbReference type="NCBI Taxonomy" id="301880"/>
    <lineage>
        <taxon>Eukaryota</taxon>
        <taxon>Viridiplantae</taxon>
        <taxon>Streptophyta</taxon>
        <taxon>Embryophyta</taxon>
        <taxon>Tracheophyta</taxon>
        <taxon>Spermatophyta</taxon>
        <taxon>Magnoliopsida</taxon>
        <taxon>eudicotyledons</taxon>
        <taxon>Gunneridae</taxon>
        <taxon>Pentapetalae</taxon>
        <taxon>asterids</taxon>
        <taxon>campanulids</taxon>
        <taxon>Asterales</taxon>
        <taxon>Asteraceae</taxon>
        <taxon>Asteroideae</taxon>
        <taxon>Anthemideae</taxon>
        <taxon>Anthemidinae</taxon>
        <taxon>Tanacetum</taxon>
    </lineage>
</organism>
<evidence type="ECO:0000313" key="2">
    <source>
        <dbReference type="EMBL" id="GJT49228.1"/>
    </source>
</evidence>
<keyword evidence="3" id="KW-1185">Reference proteome</keyword>
<feature type="region of interest" description="Disordered" evidence="1">
    <location>
        <begin position="365"/>
        <end position="393"/>
    </location>
</feature>
<reference evidence="2" key="1">
    <citation type="journal article" date="2022" name="Int. J. Mol. Sci.">
        <title>Draft Genome of Tanacetum Coccineum: Genomic Comparison of Closely Related Tanacetum-Family Plants.</title>
        <authorList>
            <person name="Yamashiro T."/>
            <person name="Shiraishi A."/>
            <person name="Nakayama K."/>
            <person name="Satake H."/>
        </authorList>
    </citation>
    <scope>NUCLEOTIDE SEQUENCE</scope>
</reference>
<feature type="compositionally biased region" description="Basic and acidic residues" evidence="1">
    <location>
        <begin position="60"/>
        <end position="72"/>
    </location>
</feature>
<gene>
    <name evidence="2" type="ORF">Tco_0975385</name>
</gene>
<dbReference type="Proteomes" id="UP001151760">
    <property type="component" value="Unassembled WGS sequence"/>
</dbReference>
<accession>A0ABQ5EEB4</accession>
<reference evidence="2" key="2">
    <citation type="submission" date="2022-01" db="EMBL/GenBank/DDBJ databases">
        <authorList>
            <person name="Yamashiro T."/>
            <person name="Shiraishi A."/>
            <person name="Satake H."/>
            <person name="Nakayama K."/>
        </authorList>
    </citation>
    <scope>NUCLEOTIDE SEQUENCE</scope>
</reference>
<evidence type="ECO:0000256" key="1">
    <source>
        <dbReference type="SAM" id="MobiDB-lite"/>
    </source>
</evidence>
<name>A0ABQ5EEB4_9ASTR</name>
<proteinExistence type="predicted"/>
<protein>
    <submittedName>
        <fullName evidence="2">Uncharacterized protein</fullName>
    </submittedName>
</protein>
<feature type="region of interest" description="Disordered" evidence="1">
    <location>
        <begin position="258"/>
        <end position="290"/>
    </location>
</feature>
<sequence length="467" mass="52014">MTAIMIKTQGVKAVIKKETVVMTIPNLTKKKDVGDDEEEKDDEFVKTPSNSTDDEDITNAEDKDKGDEDKGMDYTTNQFDDDVNVRLNEPVNTYEGLIQKKGVDAKMINVQQGIENLETTLNQVIEDAHVTLSTVTKKTKILITSSCYSSDLASKFLNFLDIPHTDVEIISPMDVHVHHENDPFNTQVTALVDEHLDSRLRATRDEFMSYLSASITVRITEQVKSQLPQILPKEVSNFAPVVIKSMVTVSLEHAVLAKESSQPKRSRKDKDKDEDPSAGSGPSPPFRPGRVPFSVRGFSLVLSDPEGGLRVVLEVMLFAGEGLSGLCLLSFGVPPMYCRWYEGSFYFLEFSWGFPSESLRAEAAPAGLDSDRSIRVDQEENVGNDDEEPKGKVTSKYDWFTKPKQLEDPTDPYCNVGKTPQQGPTQSWLMTLASSANKPSKTFDKLMRASKDFSAYIMNGLKITNLT</sequence>
<feature type="compositionally biased region" description="Acidic residues" evidence="1">
    <location>
        <begin position="379"/>
        <end position="388"/>
    </location>
</feature>